<proteinExistence type="predicted"/>
<evidence type="ECO:0000313" key="2">
    <source>
        <dbReference type="Proteomes" id="UP000183812"/>
    </source>
</evidence>
<keyword evidence="1" id="KW-0966">Cell projection</keyword>
<dbReference type="RefSeq" id="WP_055210204.1">
    <property type="nucleotide sequence ID" value="NZ_CP061202.1"/>
</dbReference>
<keyword evidence="1" id="KW-0282">Flagellum</keyword>
<reference evidence="1 2" key="1">
    <citation type="submission" date="2016-10" db="EMBL/GenBank/DDBJ databases">
        <authorList>
            <person name="de Groot N.N."/>
        </authorList>
    </citation>
    <scope>NUCLEOTIDE SEQUENCE [LARGE SCALE GENOMIC DNA]</scope>
    <source>
        <strain evidence="2">DSM 938 / 37b4</strain>
    </source>
</reference>
<accession>A0A0Q0VCQ4</accession>
<gene>
    <name evidence="1" type="ORF">SAMN04244550_00667</name>
</gene>
<evidence type="ECO:0000313" key="1">
    <source>
        <dbReference type="EMBL" id="SDE59155.1"/>
    </source>
</evidence>
<dbReference type="OrthoDB" id="7870971at2"/>
<organism evidence="1 2">
    <name type="scientific">Rhodobacter capsulatus</name>
    <name type="common">Rhodopseudomonas capsulata</name>
    <dbReference type="NCBI Taxonomy" id="1061"/>
    <lineage>
        <taxon>Bacteria</taxon>
        <taxon>Pseudomonadati</taxon>
        <taxon>Pseudomonadota</taxon>
        <taxon>Alphaproteobacteria</taxon>
        <taxon>Rhodobacterales</taxon>
        <taxon>Rhodobacter group</taxon>
        <taxon>Rhodobacter</taxon>
    </lineage>
</organism>
<name>A0A0Q0VCQ4_RHOCA</name>
<keyword evidence="1" id="KW-0969">Cilium</keyword>
<sequence>MIRNRVQLESFEADPAPPPPPQIEIDPGAFEEERLAAFEKGYAAGWDDAIAAQEAEGTRLRADLGQNLQELSFTYHEARQEILMALRPLLVDIAAKLLPAMARQTLAQMVAEQLQPLAESATSVPITILASPLSLPVIEEVLGKSSGLPLVFTGDTTLGEGQVYLKFAETETRIDLDGVIRLIAEAIDTYFSASQQEAAHG</sequence>
<dbReference type="EMBL" id="FNAY01000002">
    <property type="protein sequence ID" value="SDE59155.1"/>
    <property type="molecule type" value="Genomic_DNA"/>
</dbReference>
<dbReference type="AlphaFoldDB" id="A0A0Q0VCQ4"/>
<dbReference type="Proteomes" id="UP000183812">
    <property type="component" value="Unassembled WGS sequence"/>
</dbReference>
<protein>
    <submittedName>
        <fullName evidence="1">Flagellar assembly protein FliH</fullName>
    </submittedName>
</protein>